<reference evidence="1" key="1">
    <citation type="journal article" date="2023" name="Mol. Ecol. Resour.">
        <title>Chromosome-level genome assembly of a triploid poplar Populus alba 'Berolinensis'.</title>
        <authorList>
            <person name="Chen S."/>
            <person name="Yu Y."/>
            <person name="Wang X."/>
            <person name="Wang S."/>
            <person name="Zhang T."/>
            <person name="Zhou Y."/>
            <person name="He R."/>
            <person name="Meng N."/>
            <person name="Wang Y."/>
            <person name="Liu W."/>
            <person name="Liu Z."/>
            <person name="Liu J."/>
            <person name="Guo Q."/>
            <person name="Huang H."/>
            <person name="Sederoff R.R."/>
            <person name="Wang G."/>
            <person name="Qu G."/>
            <person name="Chen S."/>
        </authorList>
    </citation>
    <scope>NUCLEOTIDE SEQUENCE</scope>
    <source>
        <strain evidence="1">SC-2020</strain>
    </source>
</reference>
<accession>A0AAD6QCI8</accession>
<dbReference type="Proteomes" id="UP001164929">
    <property type="component" value="Chromosome 8"/>
</dbReference>
<proteinExistence type="predicted"/>
<name>A0AAD6QCI8_9ROSI</name>
<gene>
    <name evidence="1" type="ORF">NC653_020503</name>
</gene>
<dbReference type="AlphaFoldDB" id="A0AAD6QCI8"/>
<protein>
    <submittedName>
        <fullName evidence="1">Uncharacterized protein</fullName>
    </submittedName>
</protein>
<dbReference type="EMBL" id="JAQIZT010000008">
    <property type="protein sequence ID" value="KAJ6987276.1"/>
    <property type="molecule type" value="Genomic_DNA"/>
</dbReference>
<keyword evidence="2" id="KW-1185">Reference proteome</keyword>
<organism evidence="1 2">
    <name type="scientific">Populus alba x Populus x berolinensis</name>
    <dbReference type="NCBI Taxonomy" id="444605"/>
    <lineage>
        <taxon>Eukaryota</taxon>
        <taxon>Viridiplantae</taxon>
        <taxon>Streptophyta</taxon>
        <taxon>Embryophyta</taxon>
        <taxon>Tracheophyta</taxon>
        <taxon>Spermatophyta</taxon>
        <taxon>Magnoliopsida</taxon>
        <taxon>eudicotyledons</taxon>
        <taxon>Gunneridae</taxon>
        <taxon>Pentapetalae</taxon>
        <taxon>rosids</taxon>
        <taxon>fabids</taxon>
        <taxon>Malpighiales</taxon>
        <taxon>Salicaceae</taxon>
        <taxon>Saliceae</taxon>
        <taxon>Populus</taxon>
    </lineage>
</organism>
<sequence length="95" mass="10426">MKAVSAVGKAGGEKWKSMSAANQTNLPFLFPVLITTLCLSRKRMMVVLTKKTITNILTGPNLKSMAKMTATRVEGRMKMTRTRTMTMTEVACGLI</sequence>
<evidence type="ECO:0000313" key="2">
    <source>
        <dbReference type="Proteomes" id="UP001164929"/>
    </source>
</evidence>
<comment type="caution">
    <text evidence="1">The sequence shown here is derived from an EMBL/GenBank/DDBJ whole genome shotgun (WGS) entry which is preliminary data.</text>
</comment>
<evidence type="ECO:0000313" key="1">
    <source>
        <dbReference type="EMBL" id="KAJ6987276.1"/>
    </source>
</evidence>